<evidence type="ECO:0000256" key="3">
    <source>
        <dbReference type="ARBA" id="ARBA00022448"/>
    </source>
</evidence>
<dbReference type="GeneID" id="95986735"/>
<proteinExistence type="inferred from homology"/>
<reference evidence="9 10" key="1">
    <citation type="submission" date="2023-08" db="EMBL/GenBank/DDBJ databases">
        <title>Annotated Genome Sequence of Vanrija albida AlHP1.</title>
        <authorList>
            <person name="Herzog R."/>
        </authorList>
    </citation>
    <scope>NUCLEOTIDE SEQUENCE [LARGE SCALE GENOMIC DNA]</scope>
    <source>
        <strain evidence="9 10">AlHP1</strain>
    </source>
</reference>
<dbReference type="RefSeq" id="XP_069208822.1">
    <property type="nucleotide sequence ID" value="XM_069354180.1"/>
</dbReference>
<evidence type="ECO:0000256" key="4">
    <source>
        <dbReference type="ARBA" id="ARBA00022660"/>
    </source>
</evidence>
<dbReference type="PANTHER" id="PTHR12653:SF0">
    <property type="entry name" value="NADH DEHYDROGENASE [UBIQUINONE] 1 ALPHA SUBCOMPLEX SUBUNIT 5"/>
    <property type="match status" value="1"/>
</dbReference>
<keyword evidence="5" id="KW-0999">Mitochondrion inner membrane</keyword>
<keyword evidence="3" id="KW-0813">Transport</keyword>
<dbReference type="EMBL" id="JBBXJM010000004">
    <property type="protein sequence ID" value="KAL1408878.1"/>
    <property type="molecule type" value="Genomic_DNA"/>
</dbReference>
<evidence type="ECO:0008006" key="11">
    <source>
        <dbReference type="Google" id="ProtNLM"/>
    </source>
</evidence>
<evidence type="ECO:0000256" key="2">
    <source>
        <dbReference type="ARBA" id="ARBA00010261"/>
    </source>
</evidence>
<keyword evidence="4" id="KW-0679">Respiratory chain</keyword>
<evidence type="ECO:0000313" key="9">
    <source>
        <dbReference type="EMBL" id="KAL1408878.1"/>
    </source>
</evidence>
<comment type="caution">
    <text evidence="9">The sequence shown here is derived from an EMBL/GenBank/DDBJ whole genome shotgun (WGS) entry which is preliminary data.</text>
</comment>
<evidence type="ECO:0000313" key="10">
    <source>
        <dbReference type="Proteomes" id="UP001565368"/>
    </source>
</evidence>
<evidence type="ECO:0000256" key="1">
    <source>
        <dbReference type="ARBA" id="ARBA00004443"/>
    </source>
</evidence>
<evidence type="ECO:0000256" key="6">
    <source>
        <dbReference type="ARBA" id="ARBA00022982"/>
    </source>
</evidence>
<evidence type="ECO:0000256" key="7">
    <source>
        <dbReference type="ARBA" id="ARBA00023128"/>
    </source>
</evidence>
<keyword evidence="10" id="KW-1185">Reference proteome</keyword>
<comment type="similarity">
    <text evidence="2">Belongs to the complex I NDUFA5 subunit family.</text>
</comment>
<keyword evidence="6" id="KW-0249">Electron transport</keyword>
<dbReference type="Proteomes" id="UP001565368">
    <property type="component" value="Unassembled WGS sequence"/>
</dbReference>
<dbReference type="InterPro" id="IPR006806">
    <property type="entry name" value="NDUFA5"/>
</dbReference>
<protein>
    <recommendedName>
        <fullName evidence="11">NADH dehydrogenase [ubiquinone] 1 alpha subcomplex subunit 5</fullName>
    </recommendedName>
</protein>
<organism evidence="9 10">
    <name type="scientific">Vanrija albida</name>
    <dbReference type="NCBI Taxonomy" id="181172"/>
    <lineage>
        <taxon>Eukaryota</taxon>
        <taxon>Fungi</taxon>
        <taxon>Dikarya</taxon>
        <taxon>Basidiomycota</taxon>
        <taxon>Agaricomycotina</taxon>
        <taxon>Tremellomycetes</taxon>
        <taxon>Trichosporonales</taxon>
        <taxon>Trichosporonaceae</taxon>
        <taxon>Vanrija</taxon>
    </lineage>
</organism>
<dbReference type="Pfam" id="PF04716">
    <property type="entry name" value="ETC_C1_NDUFA5"/>
    <property type="match status" value="1"/>
</dbReference>
<evidence type="ECO:0000256" key="8">
    <source>
        <dbReference type="ARBA" id="ARBA00023136"/>
    </source>
</evidence>
<gene>
    <name evidence="9" type="ORF">Q8F55_005692</name>
</gene>
<keyword evidence="8" id="KW-0472">Membrane</keyword>
<name>A0ABR3Q2B3_9TREE</name>
<evidence type="ECO:0000256" key="5">
    <source>
        <dbReference type="ARBA" id="ARBA00022792"/>
    </source>
</evidence>
<accession>A0ABR3Q2B3</accession>
<comment type="subcellular location">
    <subcellularLocation>
        <location evidence="1">Mitochondrion inner membrane</location>
        <topology evidence="1">Peripheral membrane protein</topology>
        <orientation evidence="1">Matrix side</orientation>
    </subcellularLocation>
</comment>
<keyword evidence="7" id="KW-0496">Mitochondrion</keyword>
<sequence length="132" mass="14189">MLRASRPLFAAASALKASTGITGVAVHPNPLPALTKVYNQTLTSLSALPATSVYRQAAEALTKHRLALVEQANGDIAAAEKELGTIAEVALLEAQSELTLSGQVAEWKVWEPLEEKPHPDQWRYFDPTGDSL</sequence>
<dbReference type="PANTHER" id="PTHR12653">
    <property type="entry name" value="NADH-UBIQUINONE OXIDOREDUCTASE 13 KD-B SUBUNIT"/>
    <property type="match status" value="1"/>
</dbReference>